<dbReference type="InterPro" id="IPR035901">
    <property type="entry name" value="GIY-YIG_endonuc_sf"/>
</dbReference>
<comment type="similarity">
    <text evidence="1">Belongs to the UPF0213 family.</text>
</comment>
<dbReference type="PANTHER" id="PTHR34477:SF1">
    <property type="entry name" value="UPF0213 PROTEIN YHBQ"/>
    <property type="match status" value="1"/>
</dbReference>
<dbReference type="Gene3D" id="3.40.1440.10">
    <property type="entry name" value="GIY-YIG endonuclease"/>
    <property type="match status" value="1"/>
</dbReference>
<dbReference type="SUPFAM" id="SSF82771">
    <property type="entry name" value="GIY-YIG endonuclease"/>
    <property type="match status" value="1"/>
</dbReference>
<dbReference type="CDD" id="cd10456">
    <property type="entry name" value="GIY-YIG_UPF0213"/>
    <property type="match status" value="1"/>
</dbReference>
<protein>
    <submittedName>
        <fullName evidence="3">UPF0213 protein</fullName>
    </submittedName>
</protein>
<dbReference type="KEGG" id="salh:HMF8227_02398"/>
<name>A0A2S2E6H1_9ALTE</name>
<evidence type="ECO:0000313" key="3">
    <source>
        <dbReference type="EMBL" id="AWL12850.1"/>
    </source>
</evidence>
<evidence type="ECO:0000313" key="4">
    <source>
        <dbReference type="Proteomes" id="UP000245728"/>
    </source>
</evidence>
<sequence>MSDDWYLYIVENRLGQWYTGITTDVERRIRQHSEGKGARALRGKAPLTLRFSQRVGTKSEAARLEYTVKRWAKQRKQQLVDGQTQLSS</sequence>
<dbReference type="Pfam" id="PF01541">
    <property type="entry name" value="GIY-YIG"/>
    <property type="match status" value="1"/>
</dbReference>
<evidence type="ECO:0000259" key="2">
    <source>
        <dbReference type="PROSITE" id="PS50164"/>
    </source>
</evidence>
<gene>
    <name evidence="3" type="ORF">HMF8227_02398</name>
</gene>
<dbReference type="InterPro" id="IPR050190">
    <property type="entry name" value="UPF0213_domain"/>
</dbReference>
<dbReference type="EMBL" id="CP029347">
    <property type="protein sequence ID" value="AWL12850.1"/>
    <property type="molecule type" value="Genomic_DNA"/>
</dbReference>
<dbReference type="OrthoDB" id="9797095at2"/>
<dbReference type="RefSeq" id="WP_109340386.1">
    <property type="nucleotide sequence ID" value="NZ_CP029347.1"/>
</dbReference>
<dbReference type="PANTHER" id="PTHR34477">
    <property type="entry name" value="UPF0213 PROTEIN YHBQ"/>
    <property type="match status" value="1"/>
</dbReference>
<organism evidence="3 4">
    <name type="scientific">Saliniradius amylolyticus</name>
    <dbReference type="NCBI Taxonomy" id="2183582"/>
    <lineage>
        <taxon>Bacteria</taxon>
        <taxon>Pseudomonadati</taxon>
        <taxon>Pseudomonadota</taxon>
        <taxon>Gammaproteobacteria</taxon>
        <taxon>Alteromonadales</taxon>
        <taxon>Alteromonadaceae</taxon>
        <taxon>Saliniradius</taxon>
    </lineage>
</organism>
<proteinExistence type="inferred from homology"/>
<dbReference type="Proteomes" id="UP000245728">
    <property type="component" value="Chromosome"/>
</dbReference>
<feature type="domain" description="GIY-YIG" evidence="2">
    <location>
        <begin position="3"/>
        <end position="78"/>
    </location>
</feature>
<accession>A0A2S2E6H1</accession>
<dbReference type="InterPro" id="IPR000305">
    <property type="entry name" value="GIY-YIG_endonuc"/>
</dbReference>
<dbReference type="PROSITE" id="PS50164">
    <property type="entry name" value="GIY_YIG"/>
    <property type="match status" value="1"/>
</dbReference>
<reference evidence="3 4" key="1">
    <citation type="submission" date="2018-05" db="EMBL/GenBank/DDBJ databases">
        <title>Salinimonas sp. HMF8227 Genome sequencing and assembly.</title>
        <authorList>
            <person name="Kang H."/>
            <person name="Kang J."/>
            <person name="Cha I."/>
            <person name="Kim H."/>
            <person name="Joh K."/>
        </authorList>
    </citation>
    <scope>NUCLEOTIDE SEQUENCE [LARGE SCALE GENOMIC DNA]</scope>
    <source>
        <strain evidence="3 4">HMF8227</strain>
    </source>
</reference>
<dbReference type="AlphaFoldDB" id="A0A2S2E6H1"/>
<keyword evidence="4" id="KW-1185">Reference proteome</keyword>
<evidence type="ECO:0000256" key="1">
    <source>
        <dbReference type="ARBA" id="ARBA00007435"/>
    </source>
</evidence>